<evidence type="ECO:0000259" key="2">
    <source>
        <dbReference type="Pfam" id="PF16712"/>
    </source>
</evidence>
<keyword evidence="4" id="KW-1185">Reference proteome</keyword>
<dbReference type="AlphaFoldDB" id="A0ABD3A7K0"/>
<feature type="domain" description="Stomatal closure-related actin-binding protein coiled-coil" evidence="2">
    <location>
        <begin position="107"/>
        <end position="159"/>
    </location>
</feature>
<proteinExistence type="predicted"/>
<evidence type="ECO:0000313" key="4">
    <source>
        <dbReference type="Proteomes" id="UP001630127"/>
    </source>
</evidence>
<dbReference type="InterPro" id="IPR032015">
    <property type="entry name" value="SCAB-Ig"/>
</dbReference>
<comment type="caution">
    <text evidence="3">The sequence shown here is derived from an EMBL/GenBank/DDBJ whole genome shotgun (WGS) entry which is preliminary data.</text>
</comment>
<dbReference type="Gene3D" id="2.60.40.2700">
    <property type="match status" value="1"/>
</dbReference>
<protein>
    <submittedName>
        <fullName evidence="3">Uncharacterized protein</fullName>
    </submittedName>
</protein>
<dbReference type="Pfam" id="PF16712">
    <property type="entry name" value="SCAB_CC"/>
    <property type="match status" value="1"/>
</dbReference>
<feature type="domain" description="Stomatal closure-related actin-binding protein Ig" evidence="1">
    <location>
        <begin position="170"/>
        <end position="257"/>
    </location>
</feature>
<dbReference type="Proteomes" id="UP001630127">
    <property type="component" value="Unassembled WGS sequence"/>
</dbReference>
<accession>A0ABD3A7K0</accession>
<name>A0ABD3A7K0_9GENT</name>
<reference evidence="3 4" key="1">
    <citation type="submission" date="2024-11" db="EMBL/GenBank/DDBJ databases">
        <title>A near-complete genome assembly of Cinchona calisaya.</title>
        <authorList>
            <person name="Lian D.C."/>
            <person name="Zhao X.W."/>
            <person name="Wei L."/>
        </authorList>
    </citation>
    <scope>NUCLEOTIDE SEQUENCE [LARGE SCALE GENOMIC DNA]</scope>
    <source>
        <tissue evidence="3">Nenye</tissue>
    </source>
</reference>
<dbReference type="EMBL" id="JBJUIK010000005">
    <property type="protein sequence ID" value="KAL3527518.1"/>
    <property type="molecule type" value="Genomic_DNA"/>
</dbReference>
<organism evidence="3 4">
    <name type="scientific">Cinchona calisaya</name>
    <dbReference type="NCBI Taxonomy" id="153742"/>
    <lineage>
        <taxon>Eukaryota</taxon>
        <taxon>Viridiplantae</taxon>
        <taxon>Streptophyta</taxon>
        <taxon>Embryophyta</taxon>
        <taxon>Tracheophyta</taxon>
        <taxon>Spermatophyta</taxon>
        <taxon>Magnoliopsida</taxon>
        <taxon>eudicotyledons</taxon>
        <taxon>Gunneridae</taxon>
        <taxon>Pentapetalae</taxon>
        <taxon>asterids</taxon>
        <taxon>lamiids</taxon>
        <taxon>Gentianales</taxon>
        <taxon>Rubiaceae</taxon>
        <taxon>Cinchonoideae</taxon>
        <taxon>Cinchoneae</taxon>
        <taxon>Cinchona</taxon>
    </lineage>
</organism>
<gene>
    <name evidence="3" type="ORF">ACH5RR_012174</name>
</gene>
<evidence type="ECO:0000259" key="1">
    <source>
        <dbReference type="Pfam" id="PF16709"/>
    </source>
</evidence>
<dbReference type="InterPro" id="IPR032009">
    <property type="entry name" value="SCAB_CC"/>
</dbReference>
<evidence type="ECO:0000313" key="3">
    <source>
        <dbReference type="EMBL" id="KAL3527518.1"/>
    </source>
</evidence>
<dbReference type="PANTHER" id="PTHR31172:SF3">
    <property type="entry name" value="STOMATAL CLOSURE-RELATED ACTIN-BINDING PROTEIN 1"/>
    <property type="match status" value="1"/>
</dbReference>
<sequence length="311" mass="33241">MKKACEGKGGGGKDGGDGISRGVWMGVGRNLGSGLVDLRAGLMDLVGRRGSREGWVGKGGGRGKDVGFGTGWTWKVRWRAGKRGEGGGGSEVARGGGDVLGEVGVGEDIDELMKEVQEARRIKMLHQPSKVMDMEQELHALRLQLAEKSKHSLQLQNELAISKRSEMNMYELDGTEALGSYLRICPCSETVPEPSECSFQLYRLTSEAGKKELISGATKSVYALEPFDVGQILQAEVITDGHIITVTTTGPIDPGSGGNLGNDGIVGNPPGEVWRRLPAASVSWMVENDKSRINDSTTKQTLEEAAAILMD</sequence>
<dbReference type="Pfam" id="PF16709">
    <property type="entry name" value="SCAB-Ig"/>
    <property type="match status" value="1"/>
</dbReference>
<dbReference type="PANTHER" id="PTHR31172">
    <property type="entry name" value="STOMATAL CLOSURE-RELATED ACTIN-BINDING PROTEIN 1"/>
    <property type="match status" value="1"/>
</dbReference>
<dbReference type="InterPro" id="IPR039640">
    <property type="entry name" value="SCAB"/>
</dbReference>